<evidence type="ECO:0000313" key="1">
    <source>
        <dbReference type="EMBL" id="KAK7694548.1"/>
    </source>
</evidence>
<dbReference type="AlphaFoldDB" id="A0AAW0GVL9"/>
<reference evidence="1 2" key="1">
    <citation type="submission" date="2022-09" db="EMBL/GenBank/DDBJ databases">
        <authorList>
            <person name="Palmer J.M."/>
        </authorList>
    </citation>
    <scope>NUCLEOTIDE SEQUENCE [LARGE SCALE GENOMIC DNA]</scope>
    <source>
        <strain evidence="1 2">DSM 7382</strain>
    </source>
</reference>
<proteinExistence type="predicted"/>
<name>A0AAW0GVL9_9APHY</name>
<accession>A0AAW0GVL9</accession>
<dbReference type="Proteomes" id="UP001385951">
    <property type="component" value="Unassembled WGS sequence"/>
</dbReference>
<gene>
    <name evidence="1" type="ORF">QCA50_001734</name>
</gene>
<sequence>MQLTLQHFTGQNWMYVQLNAQTSVGSAAVLSYLRIVEARMTSAELVNLNFGKEIRGNCRVFDVPKKDFKIASSSKDDPPQLQQVGGIQTNLYPEAHNQSSLKHQHILAFSGTFTNMTHCSTRISIKSLWLQEVFQPAHQVTALLFFRALPGLQKLILLSYRRKSQRTISSEPPVNFGPLP</sequence>
<organism evidence="1 2">
    <name type="scientific">Cerrena zonata</name>
    <dbReference type="NCBI Taxonomy" id="2478898"/>
    <lineage>
        <taxon>Eukaryota</taxon>
        <taxon>Fungi</taxon>
        <taxon>Dikarya</taxon>
        <taxon>Basidiomycota</taxon>
        <taxon>Agaricomycotina</taxon>
        <taxon>Agaricomycetes</taxon>
        <taxon>Polyporales</taxon>
        <taxon>Cerrenaceae</taxon>
        <taxon>Cerrena</taxon>
    </lineage>
</organism>
<dbReference type="EMBL" id="JASBNA010000002">
    <property type="protein sequence ID" value="KAK7694548.1"/>
    <property type="molecule type" value="Genomic_DNA"/>
</dbReference>
<keyword evidence="2" id="KW-1185">Reference proteome</keyword>
<evidence type="ECO:0000313" key="2">
    <source>
        <dbReference type="Proteomes" id="UP001385951"/>
    </source>
</evidence>
<comment type="caution">
    <text evidence="1">The sequence shown here is derived from an EMBL/GenBank/DDBJ whole genome shotgun (WGS) entry which is preliminary data.</text>
</comment>
<protein>
    <submittedName>
        <fullName evidence="1">Uncharacterized protein</fullName>
    </submittedName>
</protein>